<feature type="domain" description="EGF-like" evidence="9">
    <location>
        <begin position="1151"/>
        <end position="1191"/>
    </location>
</feature>
<accession>A0AA88GEU9</accession>
<dbReference type="PROSITE" id="PS00108">
    <property type="entry name" value="PROTEIN_KINASE_ST"/>
    <property type="match status" value="1"/>
</dbReference>
<feature type="domain" description="Protein kinase" evidence="8">
    <location>
        <begin position="1310"/>
        <end position="1581"/>
    </location>
</feature>
<dbReference type="Gene3D" id="3.30.200.20">
    <property type="entry name" value="Phosphorylase Kinase, domain 1"/>
    <property type="match status" value="1"/>
</dbReference>
<evidence type="ECO:0000256" key="7">
    <source>
        <dbReference type="SAM" id="Phobius"/>
    </source>
</evidence>
<evidence type="ECO:0000313" key="10">
    <source>
        <dbReference type="EMBL" id="KAG2373573.1"/>
    </source>
</evidence>
<dbReference type="Gene3D" id="2.120.10.30">
    <property type="entry name" value="TolB, C-terminal domain"/>
    <property type="match status" value="4"/>
</dbReference>
<dbReference type="Gene3D" id="1.10.510.10">
    <property type="entry name" value="Transferase(Phosphotransferase) domain 1"/>
    <property type="match status" value="1"/>
</dbReference>
<keyword evidence="6" id="KW-1015">Disulfide bond</keyword>
<dbReference type="GO" id="GO:0005524">
    <property type="term" value="F:ATP binding"/>
    <property type="evidence" value="ECO:0007669"/>
    <property type="project" value="UniProtKB-KW"/>
</dbReference>
<evidence type="ECO:0000256" key="5">
    <source>
        <dbReference type="ARBA" id="ARBA00022840"/>
    </source>
</evidence>
<keyword evidence="11" id="KW-1185">Reference proteome</keyword>
<dbReference type="SMART" id="SM00220">
    <property type="entry name" value="S_TKc"/>
    <property type="match status" value="1"/>
</dbReference>
<dbReference type="PROSITE" id="PS50026">
    <property type="entry name" value="EGF_3"/>
    <property type="match status" value="1"/>
</dbReference>
<evidence type="ECO:0000256" key="6">
    <source>
        <dbReference type="PROSITE-ProRule" id="PRU00076"/>
    </source>
</evidence>
<dbReference type="InterPro" id="IPR050660">
    <property type="entry name" value="NEK_Ser/Thr_kinase"/>
</dbReference>
<evidence type="ECO:0000313" key="11">
    <source>
        <dbReference type="Proteomes" id="UP000816034"/>
    </source>
</evidence>
<keyword evidence="7" id="KW-0472">Membrane</keyword>
<dbReference type="SUPFAM" id="SSF101898">
    <property type="entry name" value="NHL repeat"/>
    <property type="match status" value="3"/>
</dbReference>
<proteinExistence type="predicted"/>
<gene>
    <name evidence="10" type="ORF">C9374_012036</name>
</gene>
<dbReference type="PROSITE" id="PS00022">
    <property type="entry name" value="EGF_1"/>
    <property type="match status" value="1"/>
</dbReference>
<dbReference type="EC" id="2.7.11.1" evidence="1"/>
<organism evidence="10 11">
    <name type="scientific">Naegleria lovaniensis</name>
    <name type="common">Amoeba</name>
    <dbReference type="NCBI Taxonomy" id="51637"/>
    <lineage>
        <taxon>Eukaryota</taxon>
        <taxon>Discoba</taxon>
        <taxon>Heterolobosea</taxon>
        <taxon>Tetramitia</taxon>
        <taxon>Eutetramitia</taxon>
        <taxon>Vahlkampfiidae</taxon>
        <taxon>Naegleria</taxon>
    </lineage>
</organism>
<evidence type="ECO:0000259" key="9">
    <source>
        <dbReference type="PROSITE" id="PS50026"/>
    </source>
</evidence>
<keyword evidence="7" id="KW-1133">Transmembrane helix</keyword>
<dbReference type="PANTHER" id="PTHR43671:SF13">
    <property type="entry name" value="SERINE_THREONINE-PROTEIN KINASE NEK2"/>
    <property type="match status" value="1"/>
</dbReference>
<evidence type="ECO:0000256" key="4">
    <source>
        <dbReference type="ARBA" id="ARBA00022777"/>
    </source>
</evidence>
<comment type="caution">
    <text evidence="6">Lacks conserved residue(s) required for the propagation of feature annotation.</text>
</comment>
<dbReference type="PROSITE" id="PS50011">
    <property type="entry name" value="PROTEIN_KINASE_DOM"/>
    <property type="match status" value="1"/>
</dbReference>
<keyword evidence="7" id="KW-0812">Transmembrane</keyword>
<keyword evidence="6" id="KW-0245">EGF-like domain</keyword>
<evidence type="ECO:0000256" key="2">
    <source>
        <dbReference type="ARBA" id="ARBA00022679"/>
    </source>
</evidence>
<dbReference type="EMBL" id="PYSW02000053">
    <property type="protein sequence ID" value="KAG2373573.1"/>
    <property type="molecule type" value="Genomic_DNA"/>
</dbReference>
<feature type="disulfide bond" evidence="6">
    <location>
        <begin position="1181"/>
        <end position="1190"/>
    </location>
</feature>
<dbReference type="GO" id="GO:0004674">
    <property type="term" value="F:protein serine/threonine kinase activity"/>
    <property type="evidence" value="ECO:0007669"/>
    <property type="project" value="UniProtKB-EC"/>
</dbReference>
<keyword evidence="2" id="KW-0808">Transferase</keyword>
<dbReference type="InterPro" id="IPR000742">
    <property type="entry name" value="EGF"/>
</dbReference>
<dbReference type="Pfam" id="PF00069">
    <property type="entry name" value="Pkinase"/>
    <property type="match status" value="1"/>
</dbReference>
<dbReference type="InterPro" id="IPR011042">
    <property type="entry name" value="6-blade_b-propeller_TolB-like"/>
</dbReference>
<name>A0AA88GEU9_NAELO</name>
<dbReference type="InterPro" id="IPR011009">
    <property type="entry name" value="Kinase-like_dom_sf"/>
</dbReference>
<keyword evidence="5" id="KW-0067">ATP-binding</keyword>
<protein>
    <recommendedName>
        <fullName evidence="1">non-specific serine/threonine protein kinase</fullName>
        <ecNumber evidence="1">2.7.11.1</ecNumber>
    </recommendedName>
</protein>
<feature type="transmembrane region" description="Helical" evidence="7">
    <location>
        <begin position="1208"/>
        <end position="1239"/>
    </location>
</feature>
<keyword evidence="4" id="KW-0418">Kinase</keyword>
<dbReference type="GeneID" id="68104490"/>
<feature type="transmembrane region" description="Helical" evidence="7">
    <location>
        <begin position="67"/>
        <end position="95"/>
    </location>
</feature>
<dbReference type="SUPFAM" id="SSF56112">
    <property type="entry name" value="Protein kinase-like (PK-like)"/>
    <property type="match status" value="1"/>
</dbReference>
<evidence type="ECO:0000256" key="3">
    <source>
        <dbReference type="ARBA" id="ARBA00022741"/>
    </source>
</evidence>
<evidence type="ECO:0000256" key="1">
    <source>
        <dbReference type="ARBA" id="ARBA00012513"/>
    </source>
</evidence>
<dbReference type="PROSITE" id="PS01186">
    <property type="entry name" value="EGF_2"/>
    <property type="match status" value="1"/>
</dbReference>
<dbReference type="RefSeq" id="XP_044542747.1">
    <property type="nucleotide sequence ID" value="XM_044687758.1"/>
</dbReference>
<dbReference type="InterPro" id="IPR008271">
    <property type="entry name" value="Ser/Thr_kinase_AS"/>
</dbReference>
<dbReference type="InterPro" id="IPR000719">
    <property type="entry name" value="Prot_kinase_dom"/>
</dbReference>
<comment type="caution">
    <text evidence="10">The sequence shown here is derived from an EMBL/GenBank/DDBJ whole genome shotgun (WGS) entry which is preliminary data.</text>
</comment>
<evidence type="ECO:0000259" key="8">
    <source>
        <dbReference type="PROSITE" id="PS50011"/>
    </source>
</evidence>
<dbReference type="Gene3D" id="2.10.25.10">
    <property type="entry name" value="Laminin"/>
    <property type="match status" value="1"/>
</dbReference>
<keyword evidence="3" id="KW-0547">Nucleotide-binding</keyword>
<dbReference type="Proteomes" id="UP000816034">
    <property type="component" value="Unassembled WGS sequence"/>
</dbReference>
<reference evidence="10 11" key="1">
    <citation type="journal article" date="2018" name="BMC Genomics">
        <title>The genome of Naegleria lovaniensis, the basis for a comparative approach to unravel pathogenicity factors of the human pathogenic amoeba N. fowleri.</title>
        <authorList>
            <person name="Liechti N."/>
            <person name="Schurch N."/>
            <person name="Bruggmann R."/>
            <person name="Wittwer M."/>
        </authorList>
    </citation>
    <scope>NUCLEOTIDE SEQUENCE [LARGE SCALE GENOMIC DNA]</scope>
    <source>
        <strain evidence="10 11">ATCC 30569</strain>
    </source>
</reference>
<dbReference type="PANTHER" id="PTHR43671">
    <property type="entry name" value="SERINE/THREONINE-PROTEIN KINASE NEK"/>
    <property type="match status" value="1"/>
</dbReference>
<sequence>MTPFKCDDSCSPMISSTLKSIVILEKFHKQRQQQQVSTQETCSHHRRQHACATTFNHSRVIFSIRSIISMFIVVSILLLILFTHTLHAFPLLLLYPEQQLSSTHHQQSLPKRTTFTSLDASSSSSSLMVDASIPAQYKIFTVAGSFYLDSIHDEYALSEYAPLGESQAVVVNSWTNEIFISDSKKHVIRVIDAKNSTLRVYCGTGAAGFNGEGLDALETQLNGPTGLYLAQNGDLYVADTLNGMVRKISASTRKVTTIISNQELTSPVGVFVTENNGDVYVTDSVKGLVKHYNATTGKVSLVAGGGNADRDYVLATTTKLTMPTAIYVTHQGTIYISVIDTEHSRIRKIEGPVIGQQQIITIAGQASRGVFQERTHALLNSFSAIKGLYVKPNGDILVADAGQHAVRVIPPDFVFCYTLAGDGRALNQGEYISPKMASILQPSFIYMNSKRDVFISGKDQVKMISNETGLIRTLVGKFNANTKFGDGLKATSNGVHIYPVHAVVSESGELFLTDGNGHHAIRKVSKNGIITTVAGIMKQTGFNGDNLRGDETLLSFPTCLFMYKNGELLISDYVNQRLRVFQTNGNVTTILTNVKVEAIFALGENSTDVNGAIYYATIKDIFKYEVSTKTSKLLYTFQGPPVSSSGMIHVINDTMDGPILYFAELEAKSIVKLYERNLSLSSVYNVTNEVLRLKHVHISNESLYFVEGDSMIKALSLKDNSVRLIAGIPPNGDFEFTGYEGEGFKANETMIKKPSSLFMTSQGELVFTEEFERVRKISHDGTLLTLTGRNNFSPISKALSTSVQYANSVSYLSLSKELIIQTGDDQGGKYLTSLVNQESNTLTHLSGFRSVPLFAQPIDYHGPLKYAFMSNTQSCQMPNGDIITVARDEHVVYKYSRTTGNVSVIAGSIRMGGVPQDGPALQTLFQQPKNPICLENGDLIFLTGRNQGKIVQLEMTTGRIVSLHNATGSLQAVAVSPLDSNLIYFVEFAMFSLVKMKNLTSGTISVVAGNGIDGYLGEDVPALDASLRLPTSLLFLKNGDLLIADDGNGLIRKVSHRTQRIHTIAGTTPSAELCNYNGNGRLSTRTCLQTVASLSLGNRGEIYFADRTAGLVRKLVPYCNLEENGSGNRTLDSSMFLECLCPNGYFGSSCELTSCFGVESWNTSKACSGNGKCQQFNQCSCREGFSGEKCETIVKRESSLLPTNSETALIVGVVVGVVGGCLILSSLVVLILILGLLFVKRRNKRNKPTEQSKQIPIEMNLTSENTNSFISDFPSDASVNFTPLMMGGLTSGTLSAESRGQQHIDPFSRYQQIVKIGQGAFGSVFKAVDTKCNGKIKAVKVMKFSSLTELNSIMKEGMQLMNIRHENILKVNDLFLSKDQLVCMDMDFYENGDLNKFTTTAPGHARECSEKIVRQVIFQICNALSYVHGTLNIIHRDIKPSNIFIQSYDEKKQRIKVVLADFGLAKGNQNASISELQSYAGTPLYMSPEIGLGSKYYANTDVYSLGVTIYQMITKDVSTSISHLMLTKDQEEIRKMLKAKMMMENENQTYSEELVDIVLRMLEKDSLMRPNAQDILSLPYFQRR</sequence>